<dbReference type="InterPro" id="IPR013187">
    <property type="entry name" value="F-box-assoc_dom_typ3"/>
</dbReference>
<feature type="domain" description="F-box associated beta-propeller type 3" evidence="1">
    <location>
        <begin position="32"/>
        <end position="248"/>
    </location>
</feature>
<evidence type="ECO:0000259" key="1">
    <source>
        <dbReference type="Pfam" id="PF08268"/>
    </source>
</evidence>
<evidence type="ECO:0000313" key="3">
    <source>
        <dbReference type="Proteomes" id="UP001202328"/>
    </source>
</evidence>
<dbReference type="NCBIfam" id="TIGR01640">
    <property type="entry name" value="F_box_assoc_1"/>
    <property type="match status" value="1"/>
</dbReference>
<dbReference type="SUPFAM" id="SSF75011">
    <property type="entry name" value="3-carboxy-cis,cis-mucoante lactonizing enzyme"/>
    <property type="match status" value="1"/>
</dbReference>
<comment type="caution">
    <text evidence="2">The sequence shown here is derived from an EMBL/GenBank/DDBJ whole genome shotgun (WGS) entry which is preliminary data.</text>
</comment>
<protein>
    <recommendedName>
        <fullName evidence="1">F-box associated beta-propeller type 3 domain-containing protein</fullName>
    </recommendedName>
</protein>
<proteinExistence type="predicted"/>
<organism evidence="2 3">
    <name type="scientific">Papaver atlanticum</name>
    <dbReference type="NCBI Taxonomy" id="357466"/>
    <lineage>
        <taxon>Eukaryota</taxon>
        <taxon>Viridiplantae</taxon>
        <taxon>Streptophyta</taxon>
        <taxon>Embryophyta</taxon>
        <taxon>Tracheophyta</taxon>
        <taxon>Spermatophyta</taxon>
        <taxon>Magnoliopsida</taxon>
        <taxon>Ranunculales</taxon>
        <taxon>Papaveraceae</taxon>
        <taxon>Papaveroideae</taxon>
        <taxon>Papaver</taxon>
    </lineage>
</organism>
<dbReference type="Proteomes" id="UP001202328">
    <property type="component" value="Unassembled WGS sequence"/>
</dbReference>
<accession>A0AAD4SB27</accession>
<dbReference type="EMBL" id="JAJJMB010012081">
    <property type="protein sequence ID" value="KAI3891052.1"/>
    <property type="molecule type" value="Genomic_DNA"/>
</dbReference>
<reference evidence="2" key="1">
    <citation type="submission" date="2022-04" db="EMBL/GenBank/DDBJ databases">
        <title>A functionally conserved STORR gene fusion in Papaver species that diverged 16.8 million years ago.</title>
        <authorList>
            <person name="Catania T."/>
        </authorList>
    </citation>
    <scope>NUCLEOTIDE SEQUENCE</scope>
    <source>
        <strain evidence="2">S-188037</strain>
    </source>
</reference>
<name>A0AAD4SB27_9MAGN</name>
<dbReference type="AlphaFoldDB" id="A0AAD4SB27"/>
<dbReference type="InterPro" id="IPR017451">
    <property type="entry name" value="F-box-assoc_interact_dom"/>
</dbReference>
<dbReference type="PANTHER" id="PTHR31111">
    <property type="entry name" value="BNAA05G37150D PROTEIN-RELATED"/>
    <property type="match status" value="1"/>
</dbReference>
<evidence type="ECO:0000313" key="2">
    <source>
        <dbReference type="EMBL" id="KAI3891052.1"/>
    </source>
</evidence>
<sequence length="255" mass="29502">MTSSTMMKTISPLPLMAWIGGGGDLIGFSQTFYMWNPITGEQLTMKDKHMHACGLYFNPIRKDYELLYYTTFGKYCNYSAYCLRTKIRRDVGRFSYPPSRNRPPVIVKGTLYWMIDRRHYYWLNSGFRPPFSDSIMSFNIETEEFGTLEPGGRKYSTTEPRGEYSNGMLSIGQLHLSEIDGELCLCDFNSTLNQLLLSIFNHATRCWSTRTIIILPEYDIRYMFDGANTFSAEVIQIKNNELLLVSETNEKTFAL</sequence>
<gene>
    <name evidence="2" type="ORF">MKW98_007357</name>
</gene>
<dbReference type="Pfam" id="PF08268">
    <property type="entry name" value="FBA_3"/>
    <property type="match status" value="1"/>
</dbReference>
<dbReference type="PANTHER" id="PTHR31111:SF136">
    <property type="entry name" value="F-BOX ASSOCIATED DOMAIN-CONTAINING PROTEIN"/>
    <property type="match status" value="1"/>
</dbReference>
<keyword evidence="3" id="KW-1185">Reference proteome</keyword>